<gene>
    <name evidence="1" type="ORF">DMY87_02590</name>
</gene>
<protein>
    <submittedName>
        <fullName evidence="1">Uncharacterized protein</fullName>
    </submittedName>
</protein>
<comment type="caution">
    <text evidence="1">The sequence shown here is derived from an EMBL/GenBank/DDBJ whole genome shotgun (WGS) entry which is preliminary data.</text>
</comment>
<sequence length="136" mass="15455">MKKWTLTEAFAEFGVVRKNPRWSWSAVSADGKTVVLTIWEDRLDRSSDPPIYDTLDWPPETWQSSHSNKERLAHLKIARDNCDGLFRVVITVAKDVSSRPRKIVGCYPQKNLIMRLVALQESTGRFRAVGIAPNAS</sequence>
<name>A0ABX5NVS6_9HYPH</name>
<dbReference type="RefSeq" id="WP_110789709.1">
    <property type="nucleotide sequence ID" value="NZ_QJRY01000001.1"/>
</dbReference>
<evidence type="ECO:0000313" key="1">
    <source>
        <dbReference type="EMBL" id="PYB77275.1"/>
    </source>
</evidence>
<accession>A0ABX5NVS6</accession>
<dbReference type="EMBL" id="QJRY01000001">
    <property type="protein sequence ID" value="PYB77275.1"/>
    <property type="molecule type" value="Genomic_DNA"/>
</dbReference>
<reference evidence="1 2" key="1">
    <citation type="submission" date="2018-06" db="EMBL/GenBank/DDBJ databases">
        <title>Rhizobium wuzhouense sp. nov., isolated from roots of Oryza officinalis.</title>
        <authorList>
            <person name="Yuan T."/>
        </authorList>
    </citation>
    <scope>NUCLEOTIDE SEQUENCE [LARGE SCALE GENOMIC DNA]</scope>
    <source>
        <strain evidence="1 2">W44</strain>
    </source>
</reference>
<proteinExistence type="predicted"/>
<organism evidence="1 2">
    <name type="scientific">Rhizobium wuzhouense</name>
    <dbReference type="NCBI Taxonomy" id="1986026"/>
    <lineage>
        <taxon>Bacteria</taxon>
        <taxon>Pseudomonadati</taxon>
        <taxon>Pseudomonadota</taxon>
        <taxon>Alphaproteobacteria</taxon>
        <taxon>Hyphomicrobiales</taxon>
        <taxon>Rhizobiaceae</taxon>
        <taxon>Rhizobium/Agrobacterium group</taxon>
        <taxon>Rhizobium</taxon>
    </lineage>
</organism>
<keyword evidence="2" id="KW-1185">Reference proteome</keyword>
<evidence type="ECO:0000313" key="2">
    <source>
        <dbReference type="Proteomes" id="UP000247536"/>
    </source>
</evidence>
<dbReference type="Proteomes" id="UP000247536">
    <property type="component" value="Unassembled WGS sequence"/>
</dbReference>